<organism evidence="1 2">
    <name type="scientific">Apiospora saccharicola</name>
    <dbReference type="NCBI Taxonomy" id="335842"/>
    <lineage>
        <taxon>Eukaryota</taxon>
        <taxon>Fungi</taxon>
        <taxon>Dikarya</taxon>
        <taxon>Ascomycota</taxon>
        <taxon>Pezizomycotina</taxon>
        <taxon>Sordariomycetes</taxon>
        <taxon>Xylariomycetidae</taxon>
        <taxon>Amphisphaeriales</taxon>
        <taxon>Apiosporaceae</taxon>
        <taxon>Apiospora</taxon>
    </lineage>
</organism>
<evidence type="ECO:0000313" key="2">
    <source>
        <dbReference type="Proteomes" id="UP001446871"/>
    </source>
</evidence>
<protein>
    <submittedName>
        <fullName evidence="1">Uncharacterized protein</fullName>
    </submittedName>
</protein>
<gene>
    <name evidence="1" type="ORF">PG996_013707</name>
</gene>
<comment type="caution">
    <text evidence="1">The sequence shown here is derived from an EMBL/GenBank/DDBJ whole genome shotgun (WGS) entry which is preliminary data.</text>
</comment>
<evidence type="ECO:0000313" key="1">
    <source>
        <dbReference type="EMBL" id="KAK8054406.1"/>
    </source>
</evidence>
<keyword evidence="2" id="KW-1185">Reference proteome</keyword>
<proteinExistence type="predicted"/>
<accession>A0ABR1U678</accession>
<dbReference type="Proteomes" id="UP001446871">
    <property type="component" value="Unassembled WGS sequence"/>
</dbReference>
<reference evidence="1 2" key="1">
    <citation type="submission" date="2023-01" db="EMBL/GenBank/DDBJ databases">
        <title>Analysis of 21 Apiospora genomes using comparative genomics revels a genus with tremendous synthesis potential of carbohydrate active enzymes and secondary metabolites.</title>
        <authorList>
            <person name="Sorensen T."/>
        </authorList>
    </citation>
    <scope>NUCLEOTIDE SEQUENCE [LARGE SCALE GENOMIC DNA]</scope>
    <source>
        <strain evidence="1 2">CBS 83171</strain>
    </source>
</reference>
<sequence length="292" mass="31879">MSSKCWFVLRQHHYPPPVFPKTGSGKMGGPLCLGHIIPDLRHIDNVINTKEGPLAIPPDMPIYPTRANNFKWEGNAERGFDASVNVGVPIAAAAGITVKAETAVAFQRSVHNFWEFDALETHIIQPTEEYVEDSVENEQVAAWLEKRRMFKSPSVFMITGLMIARGGTNQTSTGKQTEANLRPGVELPAIAEAGIGLGTSRSTSSSLSASKWSDFVWAIRLAKISQGLLDRSWSHETVSKGATLGLEESQDETQNGAAQMAEALAREGLEDLDLEVGDDMVFICAQPNYPKK</sequence>
<name>A0ABR1U678_9PEZI</name>
<dbReference type="EMBL" id="JAQQWM010000008">
    <property type="protein sequence ID" value="KAK8054406.1"/>
    <property type="molecule type" value="Genomic_DNA"/>
</dbReference>